<proteinExistence type="predicted"/>
<sequence>MEFTRDIVVPAALSVIFERLLSSLVDHLPRPSSLDARAEDRRRLERLSSVVEEAEGRHITNPHLLVQLKSLTDAMYRGRFALDAAELEDIVKNDSVVTTTGKRKFALCSAFNAAKRVRLILGGNDYARVTTVLEDLETLTSDYTPVFVELMKGCVFGRHVETERVVAFLLKRAPMSTGLSALAVVGAKPRESARRNW</sequence>
<name>A0AAV5CUL9_ELECO</name>
<dbReference type="Proteomes" id="UP001054889">
    <property type="component" value="Unassembled WGS sequence"/>
</dbReference>
<dbReference type="PANTHER" id="PTHR33377:SF55">
    <property type="entry name" value="NB-ARC DOMAIN-CONTAINING PROTEIN"/>
    <property type="match status" value="1"/>
</dbReference>
<dbReference type="PANTHER" id="PTHR33377">
    <property type="entry name" value="OS10G0134700 PROTEIN-RELATED"/>
    <property type="match status" value="1"/>
</dbReference>
<evidence type="ECO:0000313" key="2">
    <source>
        <dbReference type="Proteomes" id="UP001054889"/>
    </source>
</evidence>
<protein>
    <submittedName>
        <fullName evidence="1">Uncharacterized protein</fullName>
    </submittedName>
</protein>
<keyword evidence="2" id="KW-1185">Reference proteome</keyword>
<dbReference type="AlphaFoldDB" id="A0AAV5CUL9"/>
<reference evidence="1" key="2">
    <citation type="submission" date="2021-12" db="EMBL/GenBank/DDBJ databases">
        <title>Resequencing data analysis of finger millet.</title>
        <authorList>
            <person name="Hatakeyama M."/>
            <person name="Aluri S."/>
            <person name="Balachadran M.T."/>
            <person name="Sivarajan S.R."/>
            <person name="Poveda L."/>
            <person name="Shimizu-Inatsugi R."/>
            <person name="Schlapbach R."/>
            <person name="Sreeman S.M."/>
            <person name="Shimizu K.K."/>
        </authorList>
    </citation>
    <scope>NUCLEOTIDE SEQUENCE</scope>
</reference>
<dbReference type="EMBL" id="BQKI01000009">
    <property type="protein sequence ID" value="GJN01642.1"/>
    <property type="molecule type" value="Genomic_DNA"/>
</dbReference>
<gene>
    <name evidence="1" type="primary">ga18922</name>
    <name evidence="1" type="ORF">PR202_ga18922</name>
</gene>
<organism evidence="1 2">
    <name type="scientific">Eleusine coracana subsp. coracana</name>
    <dbReference type="NCBI Taxonomy" id="191504"/>
    <lineage>
        <taxon>Eukaryota</taxon>
        <taxon>Viridiplantae</taxon>
        <taxon>Streptophyta</taxon>
        <taxon>Embryophyta</taxon>
        <taxon>Tracheophyta</taxon>
        <taxon>Spermatophyta</taxon>
        <taxon>Magnoliopsida</taxon>
        <taxon>Liliopsida</taxon>
        <taxon>Poales</taxon>
        <taxon>Poaceae</taxon>
        <taxon>PACMAD clade</taxon>
        <taxon>Chloridoideae</taxon>
        <taxon>Cynodonteae</taxon>
        <taxon>Eleusininae</taxon>
        <taxon>Eleusine</taxon>
    </lineage>
</organism>
<evidence type="ECO:0000313" key="1">
    <source>
        <dbReference type="EMBL" id="GJN01642.1"/>
    </source>
</evidence>
<accession>A0AAV5CUL9</accession>
<comment type="caution">
    <text evidence="1">The sequence shown here is derived from an EMBL/GenBank/DDBJ whole genome shotgun (WGS) entry which is preliminary data.</text>
</comment>
<reference evidence="1" key="1">
    <citation type="journal article" date="2018" name="DNA Res.">
        <title>Multiple hybrid de novo genome assembly of finger millet, an orphan allotetraploid crop.</title>
        <authorList>
            <person name="Hatakeyama M."/>
            <person name="Aluri S."/>
            <person name="Balachadran M.T."/>
            <person name="Sivarajan S.R."/>
            <person name="Patrignani A."/>
            <person name="Gruter S."/>
            <person name="Poveda L."/>
            <person name="Shimizu-Inatsugi R."/>
            <person name="Baeten J."/>
            <person name="Francoijs K.J."/>
            <person name="Nataraja K.N."/>
            <person name="Reddy Y.A.N."/>
            <person name="Phadnis S."/>
            <person name="Ravikumar R.L."/>
            <person name="Schlapbach R."/>
            <person name="Sreeman S.M."/>
            <person name="Shimizu K.K."/>
        </authorList>
    </citation>
    <scope>NUCLEOTIDE SEQUENCE</scope>
</reference>